<dbReference type="Proteomes" id="UP000197424">
    <property type="component" value="Chromosome"/>
</dbReference>
<evidence type="ECO:0000313" key="3">
    <source>
        <dbReference type="Proteomes" id="UP000197424"/>
    </source>
</evidence>
<accession>A0A248LKW9</accession>
<proteinExistence type="predicted"/>
<feature type="compositionally biased region" description="Basic and acidic residues" evidence="1">
    <location>
        <begin position="1"/>
        <end position="13"/>
    </location>
</feature>
<organism evidence="2 3">
    <name type="scientific">Laribacter hongkongensis</name>
    <dbReference type="NCBI Taxonomy" id="168471"/>
    <lineage>
        <taxon>Bacteria</taxon>
        <taxon>Pseudomonadati</taxon>
        <taxon>Pseudomonadota</taxon>
        <taxon>Betaproteobacteria</taxon>
        <taxon>Neisseriales</taxon>
        <taxon>Aquaspirillaceae</taxon>
        <taxon>Laribacter</taxon>
    </lineage>
</organism>
<dbReference type="AlphaFoldDB" id="A0A248LKW9"/>
<name>A0A248LKW9_9NEIS</name>
<dbReference type="EMBL" id="CP022115">
    <property type="protein sequence ID" value="ASJ25388.1"/>
    <property type="molecule type" value="Genomic_DNA"/>
</dbReference>
<gene>
    <name evidence="2" type="ORF">LHGZ1_2557</name>
</gene>
<evidence type="ECO:0000256" key="1">
    <source>
        <dbReference type="SAM" id="MobiDB-lite"/>
    </source>
</evidence>
<protein>
    <submittedName>
        <fullName evidence="2">Uncharacterized protein</fullName>
    </submittedName>
</protein>
<sequence length="41" mass="4495">MHPFAVRDDEHGRSSLPAGDALAERDDQTVCIVIPAACRHH</sequence>
<evidence type="ECO:0000313" key="2">
    <source>
        <dbReference type="EMBL" id="ASJ25388.1"/>
    </source>
</evidence>
<feature type="region of interest" description="Disordered" evidence="1">
    <location>
        <begin position="1"/>
        <end position="21"/>
    </location>
</feature>
<reference evidence="3" key="1">
    <citation type="submission" date="2017-06" db="EMBL/GenBank/DDBJ databases">
        <title>Whole genome sequence of Laribacter hongkongensis LHGZ1.</title>
        <authorList>
            <person name="Chen D."/>
            <person name="Wu H."/>
            <person name="Chen J."/>
        </authorList>
    </citation>
    <scope>NUCLEOTIDE SEQUENCE [LARGE SCALE GENOMIC DNA]</scope>
    <source>
        <strain evidence="3">LHGZ1</strain>
    </source>
</reference>